<reference evidence="2 4" key="4">
    <citation type="submission" date="2019-04" db="EMBL/GenBank/DDBJ databases">
        <title>A reverse ecology approach based on a biological definition of microbial populations.</title>
        <authorList>
            <person name="Arevalo P."/>
            <person name="Vaninsberghe D."/>
            <person name="Elsherbini J."/>
            <person name="Gore J."/>
            <person name="Polz M."/>
        </authorList>
    </citation>
    <scope>NUCLEOTIDE SEQUENCE [LARGE SCALE GENOMIC DNA]</scope>
    <source>
        <strain evidence="2 4">10N.222.45.A8</strain>
    </source>
</reference>
<protein>
    <submittedName>
        <fullName evidence="1">Addiction module toxin RelE</fullName>
    </submittedName>
    <submittedName>
        <fullName evidence="2">Type II toxin-antitoxin system RelE/ParE family toxin</fullName>
    </submittedName>
</protein>
<dbReference type="EMBL" id="MDBP01000074">
    <property type="protein sequence ID" value="PMP10453.1"/>
    <property type="molecule type" value="Genomic_DNA"/>
</dbReference>
<dbReference type="RefSeq" id="WP_017100444.1">
    <property type="nucleotide sequence ID" value="NZ_MDBP01000074.1"/>
</dbReference>
<reference evidence="1" key="3">
    <citation type="journal article" date="2018" name="Nature">
        <title>A major lineage of non-tailed dsDNA viruses as unrecognized killers of marine bacteria.</title>
        <authorList>
            <person name="Kauffman K.M."/>
            <person name="Hussain F.A."/>
            <person name="Yang J."/>
            <person name="Arevalo P."/>
            <person name="Brown J.M."/>
            <person name="Chang W.K."/>
            <person name="VanInsberghe D."/>
            <person name="Elsherbini J."/>
            <person name="Sharma R.S."/>
            <person name="Cutler M.B."/>
            <person name="Kelly L."/>
            <person name="Polz M.F."/>
        </authorList>
    </citation>
    <scope>NUCLEOTIDE SEQUENCE</scope>
    <source>
        <strain evidence="1">10N.222.48.A2</strain>
    </source>
</reference>
<dbReference type="InterPro" id="IPR031552">
    <property type="entry name" value="ParE-like_toxin"/>
</dbReference>
<evidence type="ECO:0000313" key="1">
    <source>
        <dbReference type="EMBL" id="PMP10453.1"/>
    </source>
</evidence>
<proteinExistence type="predicted"/>
<evidence type="ECO:0000313" key="4">
    <source>
        <dbReference type="Proteomes" id="UP000308018"/>
    </source>
</evidence>
<sequence>MNLAKVTKIEQTTTFAKTVKKLHKNQKQDLDKAVKEVIENPFIGVMKKGDLSFLRVHKFKMNKQLTLLGYNYDEYGTLVLTLMALGSHENFYRDASRTFR</sequence>
<dbReference type="Proteomes" id="UP000235579">
    <property type="component" value="Unassembled WGS sequence"/>
</dbReference>
<organism evidence="1 3">
    <name type="scientific">Vibrio tasmaniensis</name>
    <dbReference type="NCBI Taxonomy" id="212663"/>
    <lineage>
        <taxon>Bacteria</taxon>
        <taxon>Pseudomonadati</taxon>
        <taxon>Pseudomonadota</taxon>
        <taxon>Gammaproteobacteria</taxon>
        <taxon>Vibrionales</taxon>
        <taxon>Vibrionaceae</taxon>
        <taxon>Vibrio</taxon>
    </lineage>
</organism>
<dbReference type="Pfam" id="PF15781">
    <property type="entry name" value="ParE-like_toxin"/>
    <property type="match status" value="1"/>
</dbReference>
<reference evidence="3" key="1">
    <citation type="submission" date="2016-07" db="EMBL/GenBank/DDBJ databases">
        <title>Nontailed viruses are major unrecognized killers of bacteria in the ocean.</title>
        <authorList>
            <person name="Kauffman K."/>
            <person name="Hussain F."/>
            <person name="Yang J."/>
            <person name="Arevalo P."/>
            <person name="Brown J."/>
            <person name="Cutler M."/>
            <person name="Kelly L."/>
            <person name="Polz M.F."/>
        </authorList>
    </citation>
    <scope>NUCLEOTIDE SEQUENCE [LARGE SCALE GENOMIC DNA]</scope>
    <source>
        <strain evidence="3">10N.222.48.A2</strain>
    </source>
</reference>
<dbReference type="Proteomes" id="UP000308018">
    <property type="component" value="Unassembled WGS sequence"/>
</dbReference>
<dbReference type="AlphaFoldDB" id="A0A2N7ND82"/>
<reference evidence="1" key="2">
    <citation type="submission" date="2016-07" db="EMBL/GenBank/DDBJ databases">
        <authorList>
            <person name="Wan K."/>
            <person name="Booth B."/>
            <person name="Spirohn K."/>
            <person name="Hao T."/>
            <person name="Hu Y."/>
            <person name="Calderwood M."/>
            <person name="Hill D."/>
            <person name="Mohr S."/>
            <person name="Vidal M."/>
            <person name="Celniker S."/>
            <person name="Perrimon N."/>
        </authorList>
    </citation>
    <scope>NUCLEOTIDE SEQUENCE</scope>
    <source>
        <strain evidence="1">10N.222.48.A2</strain>
    </source>
</reference>
<name>A0A2N7ND82_9VIBR</name>
<evidence type="ECO:0000313" key="3">
    <source>
        <dbReference type="Proteomes" id="UP000235579"/>
    </source>
</evidence>
<gene>
    <name evidence="1" type="ORF">BCS92_23380</name>
    <name evidence="2" type="ORF">FC057_23590</name>
</gene>
<accession>A0A2N7ND82</accession>
<comment type="caution">
    <text evidence="1">The sequence shown here is derived from an EMBL/GenBank/DDBJ whole genome shotgun (WGS) entry which is preliminary data.</text>
</comment>
<dbReference type="EMBL" id="SYVV01000058">
    <property type="protein sequence ID" value="TKG27205.1"/>
    <property type="molecule type" value="Genomic_DNA"/>
</dbReference>
<evidence type="ECO:0000313" key="2">
    <source>
        <dbReference type="EMBL" id="TKG27205.1"/>
    </source>
</evidence>